<evidence type="ECO:0000313" key="2">
    <source>
        <dbReference type="Proteomes" id="UP000317316"/>
    </source>
</evidence>
<accession>A0A544T558</accession>
<organism evidence="1 2">
    <name type="scientific">Psychrobacillus lasiicapitis</name>
    <dbReference type="NCBI Taxonomy" id="1636719"/>
    <lineage>
        <taxon>Bacteria</taxon>
        <taxon>Bacillati</taxon>
        <taxon>Bacillota</taxon>
        <taxon>Bacilli</taxon>
        <taxon>Bacillales</taxon>
        <taxon>Bacillaceae</taxon>
        <taxon>Psychrobacillus</taxon>
    </lineage>
</organism>
<dbReference type="OrthoDB" id="9800461at2"/>
<evidence type="ECO:0000313" key="1">
    <source>
        <dbReference type="EMBL" id="TQR12569.1"/>
    </source>
</evidence>
<sequence>MSDKHPLLKKLQWKENQKAVLIVNVPKEYEDVVKAFEGRVDRERKEETYPFVQIFGTTMEEVSTLAKSVVSALEEDALFWLCYPKKSSKVYKGSNCNRDTVATVLAEEGFEPVRNIAIDDDWSALRFRKVEHIKKMVRKFAHTEVGKERTNDQ</sequence>
<protein>
    <submittedName>
        <fullName evidence="1">DUF3052 domain-containing protein</fullName>
    </submittedName>
</protein>
<dbReference type="AlphaFoldDB" id="A0A544T558"/>
<keyword evidence="2" id="KW-1185">Reference proteome</keyword>
<name>A0A544T558_9BACI</name>
<dbReference type="Proteomes" id="UP000317316">
    <property type="component" value="Unassembled WGS sequence"/>
</dbReference>
<reference evidence="1 2" key="1">
    <citation type="submission" date="2019-05" db="EMBL/GenBank/DDBJ databases">
        <title>Psychrobacillus vulpis sp. nov., a new species isolated from feces of a red fox that inhabits in The Tablas de Daimiel Natural Park, Albacete, Spain.</title>
        <authorList>
            <person name="Rodriguez M."/>
            <person name="Reina J.C."/>
            <person name="Bejar V."/>
            <person name="Llamas I."/>
        </authorList>
    </citation>
    <scope>NUCLEOTIDE SEQUENCE [LARGE SCALE GENOMIC DNA]</scope>
    <source>
        <strain evidence="1 2">NEAU-3TGS17</strain>
    </source>
</reference>
<proteinExistence type="predicted"/>
<gene>
    <name evidence="1" type="ORF">FG382_13185</name>
</gene>
<dbReference type="RefSeq" id="WP_142539350.1">
    <property type="nucleotide sequence ID" value="NZ_BMIE01000006.1"/>
</dbReference>
<comment type="caution">
    <text evidence="1">The sequence shown here is derived from an EMBL/GenBank/DDBJ whole genome shotgun (WGS) entry which is preliminary data.</text>
</comment>
<dbReference type="EMBL" id="VDGH01000007">
    <property type="protein sequence ID" value="TQR12569.1"/>
    <property type="molecule type" value="Genomic_DNA"/>
</dbReference>